<feature type="compositionally biased region" description="Basic residues" evidence="1">
    <location>
        <begin position="7"/>
        <end position="19"/>
    </location>
</feature>
<evidence type="ECO:0000313" key="3">
    <source>
        <dbReference type="Proteomes" id="UP000740926"/>
    </source>
</evidence>
<accession>A0A9P6XUF3</accession>
<feature type="compositionally biased region" description="Basic and acidic residues" evidence="1">
    <location>
        <begin position="61"/>
        <end position="74"/>
    </location>
</feature>
<name>A0A9P6XUF3_9FUNG</name>
<keyword evidence="3" id="KW-1185">Reference proteome</keyword>
<dbReference type="EMBL" id="JAANIU010009674">
    <property type="protein sequence ID" value="KAG1532773.1"/>
    <property type="molecule type" value="Genomic_DNA"/>
</dbReference>
<reference evidence="2 3" key="1">
    <citation type="journal article" date="2020" name="Microb. Genom.">
        <title>Genetic diversity of clinical and environmental Mucorales isolates obtained from an investigation of mucormycosis cases among solid organ transplant recipients.</title>
        <authorList>
            <person name="Nguyen M.H."/>
            <person name="Kaul D."/>
            <person name="Muto C."/>
            <person name="Cheng S.J."/>
            <person name="Richter R.A."/>
            <person name="Bruno V.M."/>
            <person name="Liu G."/>
            <person name="Beyhan S."/>
            <person name="Sundermann A.J."/>
            <person name="Mounaud S."/>
            <person name="Pasculle A.W."/>
            <person name="Nierman W.C."/>
            <person name="Driscoll E."/>
            <person name="Cumbie R."/>
            <person name="Clancy C.J."/>
            <person name="Dupont C.L."/>
        </authorList>
    </citation>
    <scope>NUCLEOTIDE SEQUENCE [LARGE SCALE GENOMIC DNA]</scope>
    <source>
        <strain evidence="2 3">GL24</strain>
    </source>
</reference>
<evidence type="ECO:0000313" key="2">
    <source>
        <dbReference type="EMBL" id="KAG1532773.1"/>
    </source>
</evidence>
<protein>
    <submittedName>
        <fullName evidence="2">Uncharacterized protein</fullName>
    </submittedName>
</protein>
<sequence length="118" mass="14269">MEAFVRQRNRKRRERRRRHEGQFDGMLRAAWQGPRHADKAQPLPRLLWTPVAQQQQSQRQARQEQPHQRLDRHAQARQLALHRQRPEDIGQTILADQRDRRHAHSHQPDARHHVQQHA</sequence>
<comment type="caution">
    <text evidence="2">The sequence shown here is derived from an EMBL/GenBank/DDBJ whole genome shotgun (WGS) entry which is preliminary data.</text>
</comment>
<dbReference type="Proteomes" id="UP000740926">
    <property type="component" value="Unassembled WGS sequence"/>
</dbReference>
<organism evidence="2 3">
    <name type="scientific">Rhizopus delemar</name>
    <dbReference type="NCBI Taxonomy" id="936053"/>
    <lineage>
        <taxon>Eukaryota</taxon>
        <taxon>Fungi</taxon>
        <taxon>Fungi incertae sedis</taxon>
        <taxon>Mucoromycota</taxon>
        <taxon>Mucoromycotina</taxon>
        <taxon>Mucoromycetes</taxon>
        <taxon>Mucorales</taxon>
        <taxon>Mucorineae</taxon>
        <taxon>Rhizopodaceae</taxon>
        <taxon>Rhizopus</taxon>
    </lineage>
</organism>
<evidence type="ECO:0000256" key="1">
    <source>
        <dbReference type="SAM" id="MobiDB-lite"/>
    </source>
</evidence>
<feature type="region of interest" description="Disordered" evidence="1">
    <location>
        <begin position="1"/>
        <end position="118"/>
    </location>
</feature>
<gene>
    <name evidence="2" type="ORF">G6F50_016099</name>
</gene>
<proteinExistence type="predicted"/>
<dbReference type="AlphaFoldDB" id="A0A9P6XUF3"/>